<protein>
    <submittedName>
        <fullName evidence="4">Uncharacterized protein LOC108714265 isoform X1</fullName>
    </submittedName>
</protein>
<organism evidence="3 4">
    <name type="scientific">Xenopus laevis</name>
    <name type="common">African clawed frog</name>
    <dbReference type="NCBI Taxonomy" id="8355"/>
    <lineage>
        <taxon>Eukaryota</taxon>
        <taxon>Metazoa</taxon>
        <taxon>Chordata</taxon>
        <taxon>Craniata</taxon>
        <taxon>Vertebrata</taxon>
        <taxon>Euteleostomi</taxon>
        <taxon>Amphibia</taxon>
        <taxon>Batrachia</taxon>
        <taxon>Anura</taxon>
        <taxon>Pipoidea</taxon>
        <taxon>Pipidae</taxon>
        <taxon>Xenopodinae</taxon>
        <taxon>Xenopus</taxon>
        <taxon>Xenopus</taxon>
    </lineage>
</organism>
<dbReference type="OrthoDB" id="9904351at2759"/>
<dbReference type="PANTHER" id="PTHR34533">
    <property type="entry name" value="TRANSMEMBRANE PROTEIN CCDC163"/>
    <property type="match status" value="1"/>
</dbReference>
<feature type="region of interest" description="Disordered" evidence="2">
    <location>
        <begin position="389"/>
        <end position="408"/>
    </location>
</feature>
<feature type="coiled-coil region" evidence="1">
    <location>
        <begin position="116"/>
        <end position="187"/>
    </location>
</feature>
<evidence type="ECO:0000313" key="3">
    <source>
        <dbReference type="Proteomes" id="UP000186698"/>
    </source>
</evidence>
<evidence type="ECO:0000256" key="2">
    <source>
        <dbReference type="SAM" id="MobiDB-lite"/>
    </source>
</evidence>
<accession>A0A8J0V146</accession>
<keyword evidence="3" id="KW-1185">Reference proteome</keyword>
<keyword evidence="1" id="KW-0175">Coiled coil</keyword>
<dbReference type="InterPro" id="IPR039284">
    <property type="entry name" value="CCDC159/163"/>
</dbReference>
<evidence type="ECO:0000313" key="4">
    <source>
        <dbReference type="RefSeq" id="XP_018113812.1"/>
    </source>
</evidence>
<dbReference type="RefSeq" id="XP_018113812.1">
    <property type="nucleotide sequence ID" value="XM_018258323.2"/>
</dbReference>
<dbReference type="AlphaFoldDB" id="A0A8J0V146"/>
<sequence>MGSGFVPASANGSLKREALWVSLPSDSTMSWDTQLNSILTATESNMAKIKERLYNRGELSKDLCFDLPRVKTTLFEEESPQLAAPYLSHTTNFNHLTSSDELANLSSQLLSQDKMIASLHQALGRLERDRDQQQQRIQSLEDELRHLRGAQVGLTESVLERKVDGLRQEFFNELRRIQEKLRDSSARETYHGQHSTASIMQEITENKRLLWKECESLRRDIDFLQQRFRRQEDDMLRQLSEGQEVKRMQERNTKMLEGIVSNHQANTMDLNRTRSDTQDLQRCLLQIRGEIGELKDNLRILERKINDPSSVQRVRSEKSKPSIRKKKSIKMPSSSSTDDTASQLSLADISSEETSYSLDLPVSAHGSSGSNEHNSRDKKTRSILIEDDFSDDLDELSDTPPELNFSDL</sequence>
<dbReference type="PANTHER" id="PTHR34533:SF3">
    <property type="entry name" value="BICD FAMILY-LIKE CARGO ADAPTER 2"/>
    <property type="match status" value="1"/>
</dbReference>
<gene>
    <name evidence="4" type="primary">LOC108714265</name>
</gene>
<feature type="region of interest" description="Disordered" evidence="2">
    <location>
        <begin position="309"/>
        <end position="383"/>
    </location>
</feature>
<dbReference type="KEGG" id="xla:108714265"/>
<dbReference type="GeneID" id="108714265"/>
<evidence type="ECO:0000256" key="1">
    <source>
        <dbReference type="SAM" id="Coils"/>
    </source>
</evidence>
<name>A0A8J0V146_XENLA</name>
<proteinExistence type="predicted"/>
<dbReference type="Proteomes" id="UP000186698">
    <property type="component" value="Chromosome 4L"/>
</dbReference>
<reference evidence="4" key="1">
    <citation type="submission" date="2025-08" db="UniProtKB">
        <authorList>
            <consortium name="RefSeq"/>
        </authorList>
    </citation>
    <scope>IDENTIFICATION</scope>
    <source>
        <strain evidence="4">J_2021</strain>
        <tissue evidence="4">Erythrocytes</tissue>
    </source>
</reference>